<feature type="region of interest" description="Disordered" evidence="1">
    <location>
        <begin position="79"/>
        <end position="106"/>
    </location>
</feature>
<organism evidence="2 3">
    <name type="scientific">Pararge aegeria aegeria</name>
    <dbReference type="NCBI Taxonomy" id="348720"/>
    <lineage>
        <taxon>Eukaryota</taxon>
        <taxon>Metazoa</taxon>
        <taxon>Ecdysozoa</taxon>
        <taxon>Arthropoda</taxon>
        <taxon>Hexapoda</taxon>
        <taxon>Insecta</taxon>
        <taxon>Pterygota</taxon>
        <taxon>Neoptera</taxon>
        <taxon>Endopterygota</taxon>
        <taxon>Lepidoptera</taxon>
        <taxon>Glossata</taxon>
        <taxon>Ditrysia</taxon>
        <taxon>Papilionoidea</taxon>
        <taxon>Nymphalidae</taxon>
        <taxon>Satyrinae</taxon>
        <taxon>Satyrini</taxon>
        <taxon>Parargina</taxon>
        <taxon>Pararge</taxon>
    </lineage>
</organism>
<dbReference type="AlphaFoldDB" id="A0A8S4RRZ5"/>
<sequence>MVVISDPYGVKPRGVKLVAGWFIGTAQSAAPREAEPSLESYDSIEGDQIRNEEIRRRTRDTASHEAEVAMGRTYLGGSMDVGVLRSGMTTSHRETQRRSPPNELDR</sequence>
<feature type="region of interest" description="Disordered" evidence="1">
    <location>
        <begin position="28"/>
        <end position="64"/>
    </location>
</feature>
<evidence type="ECO:0000313" key="2">
    <source>
        <dbReference type="EMBL" id="CAH2238967.1"/>
    </source>
</evidence>
<protein>
    <submittedName>
        <fullName evidence="2">Jg19291 protein</fullName>
    </submittedName>
</protein>
<gene>
    <name evidence="2" type="primary">jg19291</name>
    <name evidence="2" type="ORF">PAEG_LOCUS15990</name>
</gene>
<name>A0A8S4RRZ5_9NEOP</name>
<accession>A0A8S4RRZ5</accession>
<feature type="compositionally biased region" description="Basic and acidic residues" evidence="1">
    <location>
        <begin position="47"/>
        <end position="64"/>
    </location>
</feature>
<dbReference type="Proteomes" id="UP000838756">
    <property type="component" value="Unassembled WGS sequence"/>
</dbReference>
<reference evidence="2" key="1">
    <citation type="submission" date="2022-03" db="EMBL/GenBank/DDBJ databases">
        <authorList>
            <person name="Lindestad O."/>
        </authorList>
    </citation>
    <scope>NUCLEOTIDE SEQUENCE</scope>
</reference>
<evidence type="ECO:0000313" key="3">
    <source>
        <dbReference type="Proteomes" id="UP000838756"/>
    </source>
</evidence>
<comment type="caution">
    <text evidence="2">The sequence shown here is derived from an EMBL/GenBank/DDBJ whole genome shotgun (WGS) entry which is preliminary data.</text>
</comment>
<keyword evidence="3" id="KW-1185">Reference proteome</keyword>
<dbReference type="EMBL" id="CAKXAJ010025411">
    <property type="protein sequence ID" value="CAH2238967.1"/>
    <property type="molecule type" value="Genomic_DNA"/>
</dbReference>
<evidence type="ECO:0000256" key="1">
    <source>
        <dbReference type="SAM" id="MobiDB-lite"/>
    </source>
</evidence>
<proteinExistence type="predicted"/>